<feature type="domain" description="DUF4440" evidence="2">
    <location>
        <begin position="32"/>
        <end position="141"/>
    </location>
</feature>
<evidence type="ECO:0000313" key="3">
    <source>
        <dbReference type="EMBL" id="QDU21504.1"/>
    </source>
</evidence>
<accession>A0A517XVJ7</accession>
<sequence precursor="true">MTRAAVAALLMCVAPAVADPPSPPAAADEAAVRKVLTAQVEAWNKGDLAGFMAGYWNDERMTYISGAKSVRGWKALHERYRVAYQGEGKEMGKLSFSDLDSEAVGSGAVLVRGKWEVTVGKDAVGGWFTLLFRKLPEGWKITHDHTSK</sequence>
<reference evidence="3 4" key="1">
    <citation type="submission" date="2019-02" db="EMBL/GenBank/DDBJ databases">
        <title>Deep-cultivation of Planctomycetes and their phenomic and genomic characterization uncovers novel biology.</title>
        <authorList>
            <person name="Wiegand S."/>
            <person name="Jogler M."/>
            <person name="Boedeker C."/>
            <person name="Pinto D."/>
            <person name="Vollmers J."/>
            <person name="Rivas-Marin E."/>
            <person name="Kohn T."/>
            <person name="Peeters S.H."/>
            <person name="Heuer A."/>
            <person name="Rast P."/>
            <person name="Oberbeckmann S."/>
            <person name="Bunk B."/>
            <person name="Jeske O."/>
            <person name="Meyerdierks A."/>
            <person name="Storesund J.E."/>
            <person name="Kallscheuer N."/>
            <person name="Luecker S."/>
            <person name="Lage O.M."/>
            <person name="Pohl T."/>
            <person name="Merkel B.J."/>
            <person name="Hornburger P."/>
            <person name="Mueller R.-W."/>
            <person name="Bruemmer F."/>
            <person name="Labrenz M."/>
            <person name="Spormann A.M."/>
            <person name="Op den Camp H."/>
            <person name="Overmann J."/>
            <person name="Amann R."/>
            <person name="Jetten M.S.M."/>
            <person name="Mascher T."/>
            <person name="Medema M.H."/>
            <person name="Devos D.P."/>
            <person name="Kaster A.-K."/>
            <person name="Ovreas L."/>
            <person name="Rohde M."/>
            <person name="Galperin M.Y."/>
            <person name="Jogler C."/>
        </authorList>
    </citation>
    <scope>NUCLEOTIDE SEQUENCE [LARGE SCALE GENOMIC DNA]</scope>
    <source>
        <strain evidence="3 4">ETA_A1</strain>
    </source>
</reference>
<feature type="chain" id="PRO_5022126334" description="DUF4440 domain-containing protein" evidence="1">
    <location>
        <begin position="19"/>
        <end position="148"/>
    </location>
</feature>
<dbReference type="Proteomes" id="UP000319576">
    <property type="component" value="Chromosome"/>
</dbReference>
<protein>
    <recommendedName>
        <fullName evidence="2">DUF4440 domain-containing protein</fullName>
    </recommendedName>
</protein>
<dbReference type="KEGG" id="uli:ETAA1_34710"/>
<dbReference type="Gene3D" id="3.10.450.50">
    <property type="match status" value="1"/>
</dbReference>
<dbReference type="EMBL" id="CP036273">
    <property type="protein sequence ID" value="QDU21504.1"/>
    <property type="molecule type" value="Genomic_DNA"/>
</dbReference>
<organism evidence="3 4">
    <name type="scientific">Urbifossiella limnaea</name>
    <dbReference type="NCBI Taxonomy" id="2528023"/>
    <lineage>
        <taxon>Bacteria</taxon>
        <taxon>Pseudomonadati</taxon>
        <taxon>Planctomycetota</taxon>
        <taxon>Planctomycetia</taxon>
        <taxon>Gemmatales</taxon>
        <taxon>Gemmataceae</taxon>
        <taxon>Urbifossiella</taxon>
    </lineage>
</organism>
<keyword evidence="1" id="KW-0732">Signal</keyword>
<dbReference type="AlphaFoldDB" id="A0A517XVJ7"/>
<dbReference type="InterPro" id="IPR032710">
    <property type="entry name" value="NTF2-like_dom_sf"/>
</dbReference>
<name>A0A517XVJ7_9BACT</name>
<evidence type="ECO:0000313" key="4">
    <source>
        <dbReference type="Proteomes" id="UP000319576"/>
    </source>
</evidence>
<gene>
    <name evidence="3" type="ORF">ETAA1_34710</name>
</gene>
<dbReference type="RefSeq" id="WP_238389239.1">
    <property type="nucleotide sequence ID" value="NZ_CP036273.1"/>
</dbReference>
<dbReference type="Pfam" id="PF14534">
    <property type="entry name" value="DUF4440"/>
    <property type="match status" value="1"/>
</dbReference>
<evidence type="ECO:0000256" key="1">
    <source>
        <dbReference type="SAM" id="SignalP"/>
    </source>
</evidence>
<feature type="signal peptide" evidence="1">
    <location>
        <begin position="1"/>
        <end position="18"/>
    </location>
</feature>
<dbReference type="InterPro" id="IPR027843">
    <property type="entry name" value="DUF4440"/>
</dbReference>
<evidence type="ECO:0000259" key="2">
    <source>
        <dbReference type="Pfam" id="PF14534"/>
    </source>
</evidence>
<keyword evidence="4" id="KW-1185">Reference proteome</keyword>
<proteinExistence type="predicted"/>
<dbReference type="SUPFAM" id="SSF54427">
    <property type="entry name" value="NTF2-like"/>
    <property type="match status" value="1"/>
</dbReference>